<evidence type="ECO:0000259" key="5">
    <source>
        <dbReference type="PROSITE" id="PS50600"/>
    </source>
</evidence>
<dbReference type="GO" id="GO:0016926">
    <property type="term" value="P:protein desumoylation"/>
    <property type="evidence" value="ECO:0007669"/>
    <property type="project" value="TreeGrafter"/>
</dbReference>
<evidence type="ECO:0000313" key="6">
    <source>
        <dbReference type="Proteomes" id="UP000035681"/>
    </source>
</evidence>
<proteinExistence type="inferred from homology"/>
<dbReference type="GO" id="GO:0016929">
    <property type="term" value="F:deSUMOylase activity"/>
    <property type="evidence" value="ECO:0007669"/>
    <property type="project" value="TreeGrafter"/>
</dbReference>
<keyword evidence="4" id="KW-0788">Thiol protease</keyword>
<dbReference type="PANTHER" id="PTHR12606">
    <property type="entry name" value="SENTRIN/SUMO-SPECIFIC PROTEASE"/>
    <property type="match status" value="1"/>
</dbReference>
<keyword evidence="2" id="KW-0645">Protease</keyword>
<reference evidence="7" key="1">
    <citation type="submission" date="2024-02" db="UniProtKB">
        <authorList>
            <consortium name="WormBaseParasite"/>
        </authorList>
    </citation>
    <scope>IDENTIFICATION</scope>
</reference>
<evidence type="ECO:0000313" key="7">
    <source>
        <dbReference type="WBParaSite" id="TCONS_00001822.p1"/>
    </source>
</evidence>
<dbReference type="WBParaSite" id="TCONS_00001822.p1">
    <property type="protein sequence ID" value="TCONS_00001822.p1"/>
    <property type="gene ID" value="XLOC_001724"/>
</dbReference>
<organism evidence="6 7">
    <name type="scientific">Strongyloides stercoralis</name>
    <name type="common">Threadworm</name>
    <dbReference type="NCBI Taxonomy" id="6248"/>
    <lineage>
        <taxon>Eukaryota</taxon>
        <taxon>Metazoa</taxon>
        <taxon>Ecdysozoa</taxon>
        <taxon>Nematoda</taxon>
        <taxon>Chromadorea</taxon>
        <taxon>Rhabditida</taxon>
        <taxon>Tylenchina</taxon>
        <taxon>Panagrolaimomorpha</taxon>
        <taxon>Strongyloidoidea</taxon>
        <taxon>Strongyloididae</taxon>
        <taxon>Strongyloides</taxon>
    </lineage>
</organism>
<dbReference type="GO" id="GO:0005634">
    <property type="term" value="C:nucleus"/>
    <property type="evidence" value="ECO:0007669"/>
    <property type="project" value="TreeGrafter"/>
</dbReference>
<dbReference type="PANTHER" id="PTHR12606:SF141">
    <property type="entry name" value="GH15225P-RELATED"/>
    <property type="match status" value="1"/>
</dbReference>
<dbReference type="InterPro" id="IPR038765">
    <property type="entry name" value="Papain-like_cys_pep_sf"/>
</dbReference>
<evidence type="ECO:0000256" key="2">
    <source>
        <dbReference type="ARBA" id="ARBA00022670"/>
    </source>
</evidence>
<dbReference type="PROSITE" id="PS50600">
    <property type="entry name" value="ULP_PROTEASE"/>
    <property type="match status" value="1"/>
</dbReference>
<evidence type="ECO:0000256" key="3">
    <source>
        <dbReference type="ARBA" id="ARBA00022801"/>
    </source>
</evidence>
<comment type="similarity">
    <text evidence="1">Belongs to the peptidase C48 family.</text>
</comment>
<feature type="domain" description="Ubiquitin-like protease family profile" evidence="5">
    <location>
        <begin position="292"/>
        <end position="517"/>
    </location>
</feature>
<name>A0AAF5CUA8_STRER</name>
<dbReference type="Proteomes" id="UP000035681">
    <property type="component" value="Unplaced"/>
</dbReference>
<dbReference type="InterPro" id="IPR003653">
    <property type="entry name" value="Peptidase_C48_C"/>
</dbReference>
<protein>
    <submittedName>
        <fullName evidence="7">ULP_PROTEASE domain-containing protein</fullName>
    </submittedName>
</protein>
<dbReference type="AlphaFoldDB" id="A0AAF5CUA8"/>
<dbReference type="Gene3D" id="3.40.395.10">
    <property type="entry name" value="Adenoviral Proteinase, Chain A"/>
    <property type="match status" value="1"/>
</dbReference>
<accession>A0AAF5CUA8</accession>
<keyword evidence="3" id="KW-0378">Hydrolase</keyword>
<keyword evidence="6" id="KW-1185">Reference proteome</keyword>
<dbReference type="SUPFAM" id="SSF54001">
    <property type="entry name" value="Cysteine proteinases"/>
    <property type="match status" value="1"/>
</dbReference>
<evidence type="ECO:0000256" key="1">
    <source>
        <dbReference type="ARBA" id="ARBA00005234"/>
    </source>
</evidence>
<sequence length="608" mass="71771">MDNDKVSLIKKSMSKEEILKLLKVNDEVVWNRCGDNYDIIETKKMFANDKEINLFSDIFLMDDVIILVAPSFSLGSIVVKHLRYHKIVKMQVRYIYNNFFLFFQFLDNSENKGAALIITIQSRGNSKTISYLITSKDAELVRLSGDNIVLTIPIENCDKDSIIKIKKRLNRFCGNYYGDNGLLEFTDLSFFNLEIINFLQFNKYIKPLNLKGVSFSPNDLCKTKSIFIINDDFSIKNSKTILDNFLSSKKNLSNGRTSLEKNDLSDDEDEIFNDQIDSKLFESKNVENNGKYDVNFKSYGSLFEREWLHCDIIDTYLNEWRKRMGDVICNPEILNYPRIKIYDTFFFTRLIRGVRFKKSGEFYNEYMASCFENNIRRIACEKIYRLSPVCRSIFDFDIVIIPICIEEHWITGVIYKPINCLIERLEENNNSMEIEDVQTTIFIYDSLHCERDSHKRCCFTVLKKYIEACYSTLKENLLKKKWFFDEKKIKFTETNDPWFQKNGYDCGLFMLEFIRNILIDPKLLEKFIYGNSMINVLPNFNVSQSRNFLKSFVFSKIKKLETWKALYEFEQKFLVKYYGKKVKTLRSQSVTTNTRVSRISKRNRTCSC</sequence>
<dbReference type="Pfam" id="PF02902">
    <property type="entry name" value="Peptidase_C48"/>
    <property type="match status" value="1"/>
</dbReference>
<dbReference type="GO" id="GO:0006508">
    <property type="term" value="P:proteolysis"/>
    <property type="evidence" value="ECO:0007669"/>
    <property type="project" value="UniProtKB-KW"/>
</dbReference>
<evidence type="ECO:0000256" key="4">
    <source>
        <dbReference type="ARBA" id="ARBA00022807"/>
    </source>
</evidence>